<dbReference type="EMBL" id="AY954957">
    <property type="protein sequence ID" value="AAX91255.1"/>
    <property type="molecule type" value="Genomic_DNA"/>
</dbReference>
<evidence type="ECO:0000313" key="2">
    <source>
        <dbReference type="EMBL" id="AAX91255.1"/>
    </source>
</evidence>
<keyword evidence="1" id="KW-0812">Transmembrane</keyword>
<dbReference type="Proteomes" id="UP000000985">
    <property type="component" value="Segment"/>
</dbReference>
<keyword evidence="1" id="KW-0472">Membrane</keyword>
<proteinExistence type="predicted"/>
<keyword evidence="1" id="KW-1133">Transmembrane helix</keyword>
<accession>Q4ZCK9</accession>
<protein>
    <submittedName>
        <fullName evidence="2">ORF095</fullName>
    </submittedName>
</protein>
<feature type="transmembrane region" description="Helical" evidence="1">
    <location>
        <begin position="15"/>
        <end position="36"/>
    </location>
</feature>
<evidence type="ECO:0000256" key="1">
    <source>
        <dbReference type="SAM" id="Phobius"/>
    </source>
</evidence>
<sequence>MEAIYLTIQFGKGLGVTQVDLTLMAVVTMVSTLVCLQERTFMLLKAV</sequence>
<reference evidence="2 3" key="1">
    <citation type="journal article" date="2005" name="Proc. Natl. Acad. Sci. U.S.A.">
        <title>The complete genomes and proteomes of 27 Staphylococcus aureus bacteriophages.</title>
        <authorList>
            <person name="Kwan T."/>
            <person name="Liu J."/>
            <person name="Dubow M."/>
            <person name="Gros P."/>
            <person name="Pelletier J."/>
        </authorList>
    </citation>
    <scope>NUCLEOTIDE SEQUENCE</scope>
</reference>
<keyword evidence="3" id="KW-1185">Reference proteome</keyword>
<organism evidence="2 3">
    <name type="scientific">Staphylococcus phage 47</name>
    <dbReference type="NCBI Taxonomy" id="2936812"/>
    <lineage>
        <taxon>Viruses</taxon>
        <taxon>Duplodnaviria</taxon>
        <taxon>Heunggongvirae</taxon>
        <taxon>Uroviricota</taxon>
        <taxon>Caudoviricetes</taxon>
        <taxon>Triavirus</taxon>
        <taxon>Triavirus tv47</taxon>
    </lineage>
</organism>
<evidence type="ECO:0000313" key="3">
    <source>
        <dbReference type="Proteomes" id="UP000000985"/>
    </source>
</evidence>
<name>Q4ZCK9_9CAUD</name>